<accession>A0A975HKB8</accession>
<dbReference type="GO" id="GO:0005524">
    <property type="term" value="F:ATP binding"/>
    <property type="evidence" value="ECO:0007669"/>
    <property type="project" value="UniProtKB-KW"/>
</dbReference>
<dbReference type="GO" id="GO:0016779">
    <property type="term" value="F:nucleotidyltransferase activity"/>
    <property type="evidence" value="ECO:0007669"/>
    <property type="project" value="UniProtKB-KW"/>
</dbReference>
<dbReference type="InterPro" id="IPR043519">
    <property type="entry name" value="NT_sf"/>
</dbReference>
<dbReference type="Proteomes" id="UP000664904">
    <property type="component" value="Chromosome"/>
</dbReference>
<dbReference type="GO" id="GO:0008033">
    <property type="term" value="P:tRNA processing"/>
    <property type="evidence" value="ECO:0007669"/>
    <property type="project" value="UniProtKB-KW"/>
</dbReference>
<evidence type="ECO:0000259" key="13">
    <source>
        <dbReference type="Pfam" id="PF12627"/>
    </source>
</evidence>
<evidence type="ECO:0000313" key="14">
    <source>
        <dbReference type="EMBL" id="QTH70809.1"/>
    </source>
</evidence>
<name>A0A975HKB8_9GAMM</name>
<proteinExistence type="inferred from homology"/>
<organism evidence="14 15">
    <name type="scientific">Pseudoalteromonas xiamenensis</name>
    <dbReference type="NCBI Taxonomy" id="882626"/>
    <lineage>
        <taxon>Bacteria</taxon>
        <taxon>Pseudomonadati</taxon>
        <taxon>Pseudomonadota</taxon>
        <taxon>Gammaproteobacteria</taxon>
        <taxon>Alteromonadales</taxon>
        <taxon>Pseudoalteromonadaceae</taxon>
        <taxon>Pseudoalteromonas</taxon>
    </lineage>
</organism>
<evidence type="ECO:0000256" key="1">
    <source>
        <dbReference type="ARBA" id="ARBA00001946"/>
    </source>
</evidence>
<keyword evidence="8" id="KW-0067">ATP-binding</keyword>
<feature type="domain" description="Poly A polymerase head" evidence="12">
    <location>
        <begin position="3"/>
        <end position="122"/>
    </location>
</feature>
<dbReference type="InterPro" id="IPR050124">
    <property type="entry name" value="tRNA_CCA-adding_enzyme"/>
</dbReference>
<comment type="similarity">
    <text evidence="11">Belongs to the tRNA nucleotidyltransferase/poly(A) polymerase family.</text>
</comment>
<keyword evidence="7" id="KW-0692">RNA repair</keyword>
<evidence type="ECO:0000256" key="4">
    <source>
        <dbReference type="ARBA" id="ARBA00022695"/>
    </source>
</evidence>
<dbReference type="InterPro" id="IPR002646">
    <property type="entry name" value="PolA_pol_head_dom"/>
</dbReference>
<dbReference type="SUPFAM" id="SSF81891">
    <property type="entry name" value="Poly A polymerase C-terminal region-like"/>
    <property type="match status" value="1"/>
</dbReference>
<keyword evidence="9" id="KW-0460">Magnesium</keyword>
<dbReference type="InterPro" id="IPR032828">
    <property type="entry name" value="PolyA_RNA-bd"/>
</dbReference>
<evidence type="ECO:0000256" key="7">
    <source>
        <dbReference type="ARBA" id="ARBA00022800"/>
    </source>
</evidence>
<evidence type="ECO:0000256" key="5">
    <source>
        <dbReference type="ARBA" id="ARBA00022723"/>
    </source>
</evidence>
<keyword evidence="5" id="KW-0479">Metal-binding</keyword>
<feature type="domain" description="tRNA nucleotidyltransferase/poly(A) polymerase RNA and SrmB- binding" evidence="13">
    <location>
        <begin position="149"/>
        <end position="208"/>
    </location>
</feature>
<keyword evidence="10 11" id="KW-0694">RNA-binding</keyword>
<evidence type="ECO:0000256" key="6">
    <source>
        <dbReference type="ARBA" id="ARBA00022741"/>
    </source>
</evidence>
<evidence type="ECO:0000256" key="11">
    <source>
        <dbReference type="RuleBase" id="RU003953"/>
    </source>
</evidence>
<evidence type="ECO:0000256" key="9">
    <source>
        <dbReference type="ARBA" id="ARBA00022842"/>
    </source>
</evidence>
<dbReference type="PANTHER" id="PTHR47545:SF1">
    <property type="entry name" value="MULTIFUNCTIONAL CCA PROTEIN"/>
    <property type="match status" value="1"/>
</dbReference>
<dbReference type="KEGG" id="pxi:J5O05_12990"/>
<evidence type="ECO:0000259" key="12">
    <source>
        <dbReference type="Pfam" id="PF01743"/>
    </source>
</evidence>
<dbReference type="EMBL" id="CP072133">
    <property type="protein sequence ID" value="QTH70809.1"/>
    <property type="molecule type" value="Genomic_DNA"/>
</dbReference>
<dbReference type="AlphaFoldDB" id="A0A975HKB8"/>
<dbReference type="PANTHER" id="PTHR47545">
    <property type="entry name" value="MULTIFUNCTIONAL CCA PROTEIN"/>
    <property type="match status" value="1"/>
</dbReference>
<keyword evidence="3" id="KW-0819">tRNA processing</keyword>
<evidence type="ECO:0000256" key="3">
    <source>
        <dbReference type="ARBA" id="ARBA00022694"/>
    </source>
</evidence>
<keyword evidence="4" id="KW-0548">Nucleotidyltransferase</keyword>
<dbReference type="GO" id="GO:0046872">
    <property type="term" value="F:metal ion binding"/>
    <property type="evidence" value="ECO:0007669"/>
    <property type="project" value="UniProtKB-KW"/>
</dbReference>
<evidence type="ECO:0000256" key="8">
    <source>
        <dbReference type="ARBA" id="ARBA00022840"/>
    </source>
</evidence>
<keyword evidence="15" id="KW-1185">Reference proteome</keyword>
<evidence type="ECO:0000313" key="15">
    <source>
        <dbReference type="Proteomes" id="UP000664904"/>
    </source>
</evidence>
<dbReference type="GO" id="GO:0042245">
    <property type="term" value="P:RNA repair"/>
    <property type="evidence" value="ECO:0007669"/>
    <property type="project" value="UniProtKB-KW"/>
</dbReference>
<dbReference type="SUPFAM" id="SSF81301">
    <property type="entry name" value="Nucleotidyltransferase"/>
    <property type="match status" value="1"/>
</dbReference>
<dbReference type="Pfam" id="PF12627">
    <property type="entry name" value="PolyA_pol_RNAbd"/>
    <property type="match status" value="1"/>
</dbReference>
<protein>
    <submittedName>
        <fullName evidence="14">tRNA nucleotidyltransferase</fullName>
    </submittedName>
</protein>
<dbReference type="Gene3D" id="1.10.3090.10">
    <property type="entry name" value="cca-adding enzyme, domain 2"/>
    <property type="match status" value="1"/>
</dbReference>
<reference evidence="14" key="1">
    <citation type="submission" date="2021-03" db="EMBL/GenBank/DDBJ databases">
        <title>Complete Genome of Pseudoalteromonas xiamenensis STKMTI.2, a new potential marine bacterium producing anti-Vibrio compounds.</title>
        <authorList>
            <person name="Handayani D.P."/>
            <person name="Isnansetyo A."/>
            <person name="Istiqomah I."/>
            <person name="Jumina J."/>
        </authorList>
    </citation>
    <scope>NUCLEOTIDE SEQUENCE</scope>
    <source>
        <strain evidence="14">STKMTI.2</strain>
    </source>
</reference>
<dbReference type="Pfam" id="PF01743">
    <property type="entry name" value="PolyA_pol"/>
    <property type="match status" value="1"/>
</dbReference>
<sequence>MQVYLVGGAVRDELLGRKVTEHDYVVVGSTPEHMLKTGFTQVGRDFPVFLHPKTKEEYALARTERKQGQGYTGFICDFSPDITLEEDLGRRDLTINAIAKAEDGSLIDPYGGQADLNQRLIRHVSEAFSEDPLRILRVARFTARYRALGFVIADDTRKLITSMVQAGELNTLTIERVWLECEKSIKDGEFATFLALLNSFGALGYICSAIASKWSDTVFEKIEKQQHFAHQHHYDSEVSFAVLAHWLSSEEIEELAAHLKLPNQQTLALNIYHESQLRWDCTITS</sequence>
<evidence type="ECO:0000256" key="2">
    <source>
        <dbReference type="ARBA" id="ARBA00022679"/>
    </source>
</evidence>
<keyword evidence="6" id="KW-0547">Nucleotide-binding</keyword>
<keyword evidence="2 11" id="KW-0808">Transferase</keyword>
<dbReference type="GO" id="GO:0003723">
    <property type="term" value="F:RNA binding"/>
    <property type="evidence" value="ECO:0007669"/>
    <property type="project" value="UniProtKB-KW"/>
</dbReference>
<gene>
    <name evidence="14" type="ORF">J5O05_12990</name>
</gene>
<evidence type="ECO:0000256" key="10">
    <source>
        <dbReference type="ARBA" id="ARBA00022884"/>
    </source>
</evidence>
<dbReference type="Gene3D" id="3.30.460.10">
    <property type="entry name" value="Beta Polymerase, domain 2"/>
    <property type="match status" value="1"/>
</dbReference>
<comment type="cofactor">
    <cofactor evidence="1">
        <name>Mg(2+)</name>
        <dbReference type="ChEBI" id="CHEBI:18420"/>
    </cofactor>
</comment>